<feature type="signal peptide" evidence="1">
    <location>
        <begin position="1"/>
        <end position="23"/>
    </location>
</feature>
<dbReference type="InterPro" id="IPR023346">
    <property type="entry name" value="Lysozyme-like_dom_sf"/>
</dbReference>
<dbReference type="SUPFAM" id="SSF53955">
    <property type="entry name" value="Lysozyme-like"/>
    <property type="match status" value="1"/>
</dbReference>
<accession>A0A105V472</accession>
<evidence type="ECO:0000313" key="3">
    <source>
        <dbReference type="EMBL" id="KVV40919.1"/>
    </source>
</evidence>
<protein>
    <submittedName>
        <fullName evidence="3">Lytic transglycosylase</fullName>
    </submittedName>
</protein>
<dbReference type="Proteomes" id="UP000062317">
    <property type="component" value="Unassembled WGS sequence"/>
</dbReference>
<evidence type="ECO:0000259" key="2">
    <source>
        <dbReference type="Pfam" id="PF01464"/>
    </source>
</evidence>
<gene>
    <name evidence="3" type="ORF">WT27_13415</name>
</gene>
<dbReference type="RefSeq" id="WP_060108240.1">
    <property type="nucleotide sequence ID" value="NZ_LPEQ01000113.1"/>
</dbReference>
<feature type="chain" id="PRO_5007125035" evidence="1">
    <location>
        <begin position="24"/>
        <end position="147"/>
    </location>
</feature>
<feature type="domain" description="Transglycosylase SLT" evidence="2">
    <location>
        <begin position="25"/>
        <end position="121"/>
    </location>
</feature>
<name>A0A105V472_9BURK</name>
<evidence type="ECO:0000256" key="1">
    <source>
        <dbReference type="SAM" id="SignalP"/>
    </source>
</evidence>
<sequence>MRLLHALTATVGFLCGIPASAWADCLDDAARYFGVDTALVHAIAFHESNMRANAVNKNQDGSVDIGLMQINSRWIPTLAARGIPSESLWNPCVNGYVGTWILKSNIDRLGATWKAVGAYNARSPDKQLKYATSVYGIWRQLQISLPN</sequence>
<organism evidence="3 4">
    <name type="scientific">Burkholderia territorii</name>
    <dbReference type="NCBI Taxonomy" id="1503055"/>
    <lineage>
        <taxon>Bacteria</taxon>
        <taxon>Pseudomonadati</taxon>
        <taxon>Pseudomonadota</taxon>
        <taxon>Betaproteobacteria</taxon>
        <taxon>Burkholderiales</taxon>
        <taxon>Burkholderiaceae</taxon>
        <taxon>Burkholderia</taxon>
        <taxon>Burkholderia cepacia complex</taxon>
    </lineage>
</organism>
<dbReference type="CDD" id="cd13400">
    <property type="entry name" value="LT_IagB-like"/>
    <property type="match status" value="1"/>
</dbReference>
<comment type="caution">
    <text evidence="3">The sequence shown here is derived from an EMBL/GenBank/DDBJ whole genome shotgun (WGS) entry which is preliminary data.</text>
</comment>
<dbReference type="AlphaFoldDB" id="A0A105V472"/>
<dbReference type="Gene3D" id="1.10.530.10">
    <property type="match status" value="1"/>
</dbReference>
<keyword evidence="4" id="KW-1185">Reference proteome</keyword>
<proteinExistence type="predicted"/>
<dbReference type="InterPro" id="IPR008258">
    <property type="entry name" value="Transglycosylase_SLT_dom_1"/>
</dbReference>
<dbReference type="Pfam" id="PF01464">
    <property type="entry name" value="SLT"/>
    <property type="match status" value="1"/>
</dbReference>
<dbReference type="EMBL" id="LPEQ01000113">
    <property type="protein sequence ID" value="KVV40919.1"/>
    <property type="molecule type" value="Genomic_DNA"/>
</dbReference>
<reference evidence="3 4" key="1">
    <citation type="submission" date="2015-11" db="EMBL/GenBank/DDBJ databases">
        <title>Expanding the genomic diversity of Burkholderia species for the development of highly accurate diagnostics.</title>
        <authorList>
            <person name="Sahl J."/>
            <person name="Keim P."/>
            <person name="Wagner D."/>
        </authorList>
    </citation>
    <scope>NUCLEOTIDE SEQUENCE [LARGE SCALE GENOMIC DNA]</scope>
    <source>
        <strain evidence="3 4">MSMB1301WGS</strain>
    </source>
</reference>
<keyword evidence="1" id="KW-0732">Signal</keyword>
<evidence type="ECO:0000313" key="4">
    <source>
        <dbReference type="Proteomes" id="UP000062317"/>
    </source>
</evidence>